<dbReference type="AlphaFoldDB" id="A0AAN8XQI2"/>
<feature type="region of interest" description="Disordered" evidence="1">
    <location>
        <begin position="29"/>
        <end position="55"/>
    </location>
</feature>
<evidence type="ECO:0000313" key="2">
    <source>
        <dbReference type="EMBL" id="KAK6645324.1"/>
    </source>
</evidence>
<accession>A0AAN8XQI2</accession>
<dbReference type="Proteomes" id="UP001372834">
    <property type="component" value="Unassembled WGS sequence"/>
</dbReference>
<gene>
    <name evidence="2" type="ORF">RUM43_001600</name>
</gene>
<name>A0AAN8XQI2_POLSC</name>
<protein>
    <submittedName>
        <fullName evidence="2">Uncharacterized protein</fullName>
    </submittedName>
</protein>
<comment type="caution">
    <text evidence="2">The sequence shown here is derived from an EMBL/GenBank/DDBJ whole genome shotgun (WGS) entry which is preliminary data.</text>
</comment>
<organism evidence="2 3">
    <name type="scientific">Polyplax serrata</name>
    <name type="common">Common mouse louse</name>
    <dbReference type="NCBI Taxonomy" id="468196"/>
    <lineage>
        <taxon>Eukaryota</taxon>
        <taxon>Metazoa</taxon>
        <taxon>Ecdysozoa</taxon>
        <taxon>Arthropoda</taxon>
        <taxon>Hexapoda</taxon>
        <taxon>Insecta</taxon>
        <taxon>Pterygota</taxon>
        <taxon>Neoptera</taxon>
        <taxon>Paraneoptera</taxon>
        <taxon>Psocodea</taxon>
        <taxon>Troctomorpha</taxon>
        <taxon>Phthiraptera</taxon>
        <taxon>Anoplura</taxon>
        <taxon>Polyplacidae</taxon>
        <taxon>Polyplax</taxon>
    </lineage>
</organism>
<evidence type="ECO:0000313" key="3">
    <source>
        <dbReference type="Proteomes" id="UP001372834"/>
    </source>
</evidence>
<proteinExistence type="predicted"/>
<feature type="compositionally biased region" description="Basic and acidic residues" evidence="1">
    <location>
        <begin position="33"/>
        <end position="48"/>
    </location>
</feature>
<evidence type="ECO:0000256" key="1">
    <source>
        <dbReference type="SAM" id="MobiDB-lite"/>
    </source>
</evidence>
<reference evidence="2 3" key="1">
    <citation type="submission" date="2023-10" db="EMBL/GenBank/DDBJ databases">
        <title>Genomes of two closely related lineages of the louse Polyplax serrata with different host specificities.</title>
        <authorList>
            <person name="Martinu J."/>
            <person name="Tarabai H."/>
            <person name="Stefka J."/>
            <person name="Hypsa V."/>
        </authorList>
    </citation>
    <scope>NUCLEOTIDE SEQUENCE [LARGE SCALE GENOMIC DNA]</scope>
    <source>
        <strain evidence="2">HR10_N</strain>
    </source>
</reference>
<sequence>MDSRNVKAETGKVRVDKIRFSYNLENQLNNGRAGEERNPNGTKTRTDAVQKQSVMKRVKKTLREKEKKEKMRAQ</sequence>
<dbReference type="EMBL" id="JAWJWE010000001">
    <property type="protein sequence ID" value="KAK6645324.1"/>
    <property type="molecule type" value="Genomic_DNA"/>
</dbReference>